<dbReference type="InterPro" id="IPR017439">
    <property type="entry name" value="Amidohydrolase"/>
</dbReference>
<dbReference type="RefSeq" id="WP_073196340.1">
    <property type="nucleotide sequence ID" value="NZ_FRBN01000005.1"/>
</dbReference>
<dbReference type="SUPFAM" id="SSF55031">
    <property type="entry name" value="Bacterial exopeptidase dimerisation domain"/>
    <property type="match status" value="1"/>
</dbReference>
<feature type="binding site" evidence="2">
    <location>
        <position position="355"/>
    </location>
    <ligand>
        <name>Mn(2+)</name>
        <dbReference type="ChEBI" id="CHEBI:29035"/>
        <label>2</label>
    </ligand>
</feature>
<dbReference type="InterPro" id="IPR002933">
    <property type="entry name" value="Peptidase_M20"/>
</dbReference>
<dbReference type="EMBL" id="FRBN01000005">
    <property type="protein sequence ID" value="SHL10069.1"/>
    <property type="molecule type" value="Genomic_DNA"/>
</dbReference>
<accession>A0A1M6XW10</accession>
<dbReference type="Pfam" id="PF01546">
    <property type="entry name" value="Peptidase_M20"/>
    <property type="match status" value="1"/>
</dbReference>
<dbReference type="SUPFAM" id="SSF53187">
    <property type="entry name" value="Zn-dependent exopeptidases"/>
    <property type="match status" value="1"/>
</dbReference>
<evidence type="ECO:0000313" key="4">
    <source>
        <dbReference type="EMBL" id="SHL10069.1"/>
    </source>
</evidence>
<feature type="binding site" evidence="2">
    <location>
        <position position="101"/>
    </location>
    <ligand>
        <name>Mn(2+)</name>
        <dbReference type="ChEBI" id="CHEBI:29035"/>
        <label>2</label>
    </ligand>
</feature>
<gene>
    <name evidence="4" type="ORF">SAMN05444414_10543</name>
</gene>
<dbReference type="Gene3D" id="3.40.630.10">
    <property type="entry name" value="Zn peptidases"/>
    <property type="match status" value="1"/>
</dbReference>
<evidence type="ECO:0000259" key="3">
    <source>
        <dbReference type="Pfam" id="PF07687"/>
    </source>
</evidence>
<organism evidence="4 5">
    <name type="scientific">Roseovarius marisflavi</name>
    <dbReference type="NCBI Taxonomy" id="1054996"/>
    <lineage>
        <taxon>Bacteria</taxon>
        <taxon>Pseudomonadati</taxon>
        <taxon>Pseudomonadota</taxon>
        <taxon>Alphaproteobacteria</taxon>
        <taxon>Rhodobacterales</taxon>
        <taxon>Roseobacteraceae</taxon>
        <taxon>Roseovarius</taxon>
    </lineage>
</organism>
<dbReference type="GO" id="GO:0016787">
    <property type="term" value="F:hydrolase activity"/>
    <property type="evidence" value="ECO:0007669"/>
    <property type="project" value="UniProtKB-KW"/>
</dbReference>
<dbReference type="PIRSF" id="PIRSF005962">
    <property type="entry name" value="Pept_M20D_amidohydro"/>
    <property type="match status" value="1"/>
</dbReference>
<keyword evidence="2" id="KW-0479">Metal-binding</keyword>
<dbReference type="PANTHER" id="PTHR11014:SF169">
    <property type="entry name" value="CLAN MH, FAMILY M20, PEPTIDASE T-LIKE METALLOPEPTIDASE"/>
    <property type="match status" value="1"/>
</dbReference>
<dbReference type="OrthoDB" id="9777385at2"/>
<protein>
    <submittedName>
        <fullName evidence="4">Amidohydrolase</fullName>
    </submittedName>
</protein>
<dbReference type="Pfam" id="PF07687">
    <property type="entry name" value="M20_dimer"/>
    <property type="match status" value="1"/>
</dbReference>
<keyword evidence="5" id="KW-1185">Reference proteome</keyword>
<keyword evidence="1 4" id="KW-0378">Hydrolase</keyword>
<feature type="binding site" evidence="2">
    <location>
        <position position="99"/>
    </location>
    <ligand>
        <name>Mn(2+)</name>
        <dbReference type="ChEBI" id="CHEBI:29035"/>
        <label>2</label>
    </ligand>
</feature>
<sequence length="382" mass="40754">MTLTNADIVELTTFRRELHRFPEVSGEEKETAARICAMLAQHSPDQTITGLGGHGVAAVFNGADEGPTVLFRCELDALPIFETSDISHRSIIPGNGHLCGHDGHMTIIAGLARILARNRPARGRVVLLFQPAEENGVGAEAVIADPKFKTIAPDFAFSLHNMPGLPLGHVGLKSGPVNCASRGMRVSLFGKPSHASEPEKGNSPMPALSSLMPALTALSEGLPGDEDFSLATITHAQMGAPAFGIAPGEATLFVTLRTLVDDRMQALCDRAEALLTAAVKTHGLRASHSYEDVFLHCENDAEATAIIARALDALEIGHDERGLPMRASEDFGRFGHSAKSAMLFLGAGADHAAVHNPDYDFPDDLILQGVRIFERITRDLLG</sequence>
<dbReference type="Gene3D" id="3.30.70.360">
    <property type="match status" value="1"/>
</dbReference>
<keyword evidence="2" id="KW-0464">Manganese</keyword>
<dbReference type="NCBIfam" id="TIGR01891">
    <property type="entry name" value="amidohydrolases"/>
    <property type="match status" value="1"/>
</dbReference>
<dbReference type="InterPro" id="IPR011650">
    <property type="entry name" value="Peptidase_M20_dimer"/>
</dbReference>
<proteinExistence type="predicted"/>
<dbReference type="STRING" id="1054996.SAMN05444414_10543"/>
<feature type="domain" description="Peptidase M20 dimerisation" evidence="3">
    <location>
        <begin position="182"/>
        <end position="278"/>
    </location>
</feature>
<feature type="binding site" evidence="2">
    <location>
        <position position="160"/>
    </location>
    <ligand>
        <name>Mn(2+)</name>
        <dbReference type="ChEBI" id="CHEBI:29035"/>
        <label>2</label>
    </ligand>
</feature>
<evidence type="ECO:0000256" key="2">
    <source>
        <dbReference type="PIRSR" id="PIRSR005962-1"/>
    </source>
</evidence>
<evidence type="ECO:0000313" key="5">
    <source>
        <dbReference type="Proteomes" id="UP000184191"/>
    </source>
</evidence>
<dbReference type="Proteomes" id="UP000184191">
    <property type="component" value="Unassembled WGS sequence"/>
</dbReference>
<name>A0A1M6XW10_9RHOB</name>
<feature type="binding site" evidence="2">
    <location>
        <position position="134"/>
    </location>
    <ligand>
        <name>Mn(2+)</name>
        <dbReference type="ChEBI" id="CHEBI:29035"/>
        <label>2</label>
    </ligand>
</feature>
<dbReference type="GO" id="GO:0046872">
    <property type="term" value="F:metal ion binding"/>
    <property type="evidence" value="ECO:0007669"/>
    <property type="project" value="UniProtKB-KW"/>
</dbReference>
<dbReference type="InterPro" id="IPR036264">
    <property type="entry name" value="Bact_exopeptidase_dim_dom"/>
</dbReference>
<dbReference type="AlphaFoldDB" id="A0A1M6XW10"/>
<evidence type="ECO:0000256" key="1">
    <source>
        <dbReference type="ARBA" id="ARBA00022801"/>
    </source>
</evidence>
<reference evidence="5" key="1">
    <citation type="submission" date="2016-11" db="EMBL/GenBank/DDBJ databases">
        <authorList>
            <person name="Varghese N."/>
            <person name="Submissions S."/>
        </authorList>
    </citation>
    <scope>NUCLEOTIDE SEQUENCE [LARGE SCALE GENOMIC DNA]</scope>
    <source>
        <strain evidence="5">DSM 29327</strain>
    </source>
</reference>
<comment type="cofactor">
    <cofactor evidence="2">
        <name>Mn(2+)</name>
        <dbReference type="ChEBI" id="CHEBI:29035"/>
    </cofactor>
    <text evidence="2">The Mn(2+) ion enhances activity.</text>
</comment>
<dbReference type="PANTHER" id="PTHR11014">
    <property type="entry name" value="PEPTIDASE M20 FAMILY MEMBER"/>
    <property type="match status" value="1"/>
</dbReference>